<gene>
    <name evidence="1" type="ORF">SLEP1_g22642</name>
</gene>
<reference evidence="1 2" key="1">
    <citation type="journal article" date="2021" name="Commun. Biol.">
        <title>The genome of Shorea leprosula (Dipterocarpaceae) highlights the ecological relevance of drought in aseasonal tropical rainforests.</title>
        <authorList>
            <person name="Ng K.K.S."/>
            <person name="Kobayashi M.J."/>
            <person name="Fawcett J.A."/>
            <person name="Hatakeyama M."/>
            <person name="Paape T."/>
            <person name="Ng C.H."/>
            <person name="Ang C.C."/>
            <person name="Tnah L.H."/>
            <person name="Lee C.T."/>
            <person name="Nishiyama T."/>
            <person name="Sese J."/>
            <person name="O'Brien M.J."/>
            <person name="Copetti D."/>
            <person name="Mohd Noor M.I."/>
            <person name="Ong R.C."/>
            <person name="Putra M."/>
            <person name="Sireger I.Z."/>
            <person name="Indrioko S."/>
            <person name="Kosugi Y."/>
            <person name="Izuno A."/>
            <person name="Isagi Y."/>
            <person name="Lee S.L."/>
            <person name="Shimizu K.K."/>
        </authorList>
    </citation>
    <scope>NUCLEOTIDE SEQUENCE [LARGE SCALE GENOMIC DNA]</scope>
    <source>
        <strain evidence="1">214</strain>
    </source>
</reference>
<evidence type="ECO:0000313" key="1">
    <source>
        <dbReference type="EMBL" id="GKV11378.1"/>
    </source>
</evidence>
<dbReference type="Proteomes" id="UP001054252">
    <property type="component" value="Unassembled WGS sequence"/>
</dbReference>
<name>A0AAV5J9T8_9ROSI</name>
<keyword evidence="2" id="KW-1185">Reference proteome</keyword>
<dbReference type="EMBL" id="BPVZ01000034">
    <property type="protein sequence ID" value="GKV11378.1"/>
    <property type="molecule type" value="Genomic_DNA"/>
</dbReference>
<evidence type="ECO:0000313" key="2">
    <source>
        <dbReference type="Proteomes" id="UP001054252"/>
    </source>
</evidence>
<sequence>MLTDMIGPFCNPTNGVKHWYYYCARQWEVYKRWP</sequence>
<comment type="caution">
    <text evidence="1">The sequence shown here is derived from an EMBL/GenBank/DDBJ whole genome shotgun (WGS) entry which is preliminary data.</text>
</comment>
<proteinExistence type="predicted"/>
<organism evidence="1 2">
    <name type="scientific">Rubroshorea leprosula</name>
    <dbReference type="NCBI Taxonomy" id="152421"/>
    <lineage>
        <taxon>Eukaryota</taxon>
        <taxon>Viridiplantae</taxon>
        <taxon>Streptophyta</taxon>
        <taxon>Embryophyta</taxon>
        <taxon>Tracheophyta</taxon>
        <taxon>Spermatophyta</taxon>
        <taxon>Magnoliopsida</taxon>
        <taxon>eudicotyledons</taxon>
        <taxon>Gunneridae</taxon>
        <taxon>Pentapetalae</taxon>
        <taxon>rosids</taxon>
        <taxon>malvids</taxon>
        <taxon>Malvales</taxon>
        <taxon>Dipterocarpaceae</taxon>
        <taxon>Rubroshorea</taxon>
    </lineage>
</organism>
<protein>
    <submittedName>
        <fullName evidence="1">Uncharacterized protein</fullName>
    </submittedName>
</protein>
<accession>A0AAV5J9T8</accession>
<dbReference type="AlphaFoldDB" id="A0AAV5J9T8"/>